<dbReference type="InterPro" id="IPR001453">
    <property type="entry name" value="MoaB/Mog_dom"/>
</dbReference>
<evidence type="ECO:0000313" key="10">
    <source>
        <dbReference type="Proteomes" id="UP000199682"/>
    </source>
</evidence>
<evidence type="ECO:0000256" key="4">
    <source>
        <dbReference type="ARBA" id="ARBA00022505"/>
    </source>
</evidence>
<sequence>MRSVDEQLARVIAAAVRPAPVRVAISESQGLLCAEEVVAERALPGFDQAAVDGYAVRSVDVSGANGNPVQLPVVGEIPAGSRQPRRLQPGQAVRIATGAPLPTLADAVVPLGYTDGHQAKVTVNRSVPSAGFVRRTGEDVQTGDVAVRRGASIGAAQVGLLAAVGRNKVLVHPRPRVSVISLGEELVDVDRTPGQGQVYDVNSYALAAAARDAGAEVSRVGIMSADPRRLREVIEGRLLLSEIVVIAGGVGGTVGDEVRAAITDLGDMDVTRVGMHPGSAQGFGRLGPDAVPTFLLPANPMSALVVFEVLVRPLIRAALGKKNPYRRAVSARLLSPLQSTKGRRGFLRGQLLRDADNGEYLVQPLGTSGSHLLASLAEANCLIMVDEDVTEVSVGEEVLVSFLAQRG</sequence>
<dbReference type="PANTHER" id="PTHR10192">
    <property type="entry name" value="MOLYBDOPTERIN BIOSYNTHESIS PROTEIN"/>
    <property type="match status" value="1"/>
</dbReference>
<dbReference type="GO" id="GO:0006777">
    <property type="term" value="P:Mo-molybdopterin cofactor biosynthetic process"/>
    <property type="evidence" value="ECO:0007669"/>
    <property type="project" value="UniProtKB-UniRule"/>
</dbReference>
<dbReference type="Pfam" id="PF03453">
    <property type="entry name" value="MoeA_N"/>
    <property type="match status" value="1"/>
</dbReference>
<dbReference type="SMART" id="SM00852">
    <property type="entry name" value="MoCF_biosynth"/>
    <property type="match status" value="1"/>
</dbReference>
<protein>
    <recommendedName>
        <fullName evidence="7">Molybdopterin molybdenumtransferase</fullName>
        <ecNumber evidence="7">2.10.1.1</ecNumber>
    </recommendedName>
</protein>
<comment type="cofactor">
    <cofactor evidence="7">
        <name>Mg(2+)</name>
        <dbReference type="ChEBI" id="CHEBI:18420"/>
    </cofactor>
</comment>
<dbReference type="Pfam" id="PF00994">
    <property type="entry name" value="MoCF_biosynth"/>
    <property type="match status" value="1"/>
</dbReference>
<proteinExistence type="inferred from homology"/>
<dbReference type="UniPathway" id="UPA00344"/>
<dbReference type="Gene3D" id="3.90.105.10">
    <property type="entry name" value="Molybdopterin biosynthesis moea protein, domain 2"/>
    <property type="match status" value="1"/>
</dbReference>
<dbReference type="Gene3D" id="2.170.190.11">
    <property type="entry name" value="Molybdopterin biosynthesis moea protein, domain 3"/>
    <property type="match status" value="1"/>
</dbReference>
<dbReference type="InterPro" id="IPR005110">
    <property type="entry name" value="MoeA_linker/N"/>
</dbReference>
<keyword evidence="7 9" id="KW-0808">Transferase</keyword>
<keyword evidence="5 7" id="KW-0501">Molybdenum cofactor biosynthesis</keyword>
<dbReference type="InterPro" id="IPR038987">
    <property type="entry name" value="MoeA-like"/>
</dbReference>
<dbReference type="SUPFAM" id="SSF53218">
    <property type="entry name" value="Molybdenum cofactor biosynthesis proteins"/>
    <property type="match status" value="1"/>
</dbReference>
<comment type="similarity">
    <text evidence="3 7">Belongs to the MoeA family.</text>
</comment>
<dbReference type="Proteomes" id="UP000199682">
    <property type="component" value="Unassembled WGS sequence"/>
</dbReference>
<comment type="pathway">
    <text evidence="2 7">Cofactor biosynthesis; molybdopterin biosynthesis.</text>
</comment>
<keyword evidence="7" id="KW-0479">Metal-binding</keyword>
<dbReference type="Pfam" id="PF03454">
    <property type="entry name" value="MoeA_C"/>
    <property type="match status" value="1"/>
</dbReference>
<organism evidence="9 10">
    <name type="scientific">Lentzea albidocapillata subsp. violacea</name>
    <dbReference type="NCBI Taxonomy" id="128104"/>
    <lineage>
        <taxon>Bacteria</taxon>
        <taxon>Bacillati</taxon>
        <taxon>Actinomycetota</taxon>
        <taxon>Actinomycetes</taxon>
        <taxon>Pseudonocardiales</taxon>
        <taxon>Pseudonocardiaceae</taxon>
        <taxon>Lentzea</taxon>
    </lineage>
</organism>
<dbReference type="Gene3D" id="2.40.340.10">
    <property type="entry name" value="MoeA, C-terminal, domain IV"/>
    <property type="match status" value="1"/>
</dbReference>
<dbReference type="GO" id="GO:0061599">
    <property type="term" value="F:molybdopterin molybdotransferase activity"/>
    <property type="evidence" value="ECO:0007669"/>
    <property type="project" value="UniProtKB-UniRule"/>
</dbReference>
<dbReference type="AlphaFoldDB" id="A0A1G9GMH3"/>
<accession>A0A1G9GMH3</accession>
<dbReference type="PANTHER" id="PTHR10192:SF5">
    <property type="entry name" value="GEPHYRIN"/>
    <property type="match status" value="1"/>
</dbReference>
<dbReference type="InterPro" id="IPR036135">
    <property type="entry name" value="MoeA_linker/N_sf"/>
</dbReference>
<dbReference type="CDD" id="cd00887">
    <property type="entry name" value="MoeA"/>
    <property type="match status" value="1"/>
</dbReference>
<evidence type="ECO:0000256" key="7">
    <source>
        <dbReference type="RuleBase" id="RU365090"/>
    </source>
</evidence>
<keyword evidence="4 7" id="KW-0500">Molybdenum</keyword>
<dbReference type="RefSeq" id="WP_090007369.1">
    <property type="nucleotide sequence ID" value="NZ_FNET01000008.1"/>
</dbReference>
<dbReference type="NCBIfam" id="NF045515">
    <property type="entry name" value="Glp_gephyrin"/>
    <property type="match status" value="1"/>
</dbReference>
<dbReference type="SUPFAM" id="SSF63867">
    <property type="entry name" value="MoeA C-terminal domain-like"/>
    <property type="match status" value="1"/>
</dbReference>
<reference evidence="10" key="1">
    <citation type="submission" date="2016-10" db="EMBL/GenBank/DDBJ databases">
        <authorList>
            <person name="Varghese N."/>
            <person name="Submissions S."/>
        </authorList>
    </citation>
    <scope>NUCLEOTIDE SEQUENCE [LARGE SCALE GENOMIC DNA]</scope>
    <source>
        <strain evidence="10">DSM 44796</strain>
    </source>
</reference>
<comment type="catalytic activity">
    <reaction evidence="6">
        <text>adenylyl-molybdopterin + molybdate = Mo-molybdopterin + AMP + H(+)</text>
        <dbReference type="Rhea" id="RHEA:35047"/>
        <dbReference type="ChEBI" id="CHEBI:15378"/>
        <dbReference type="ChEBI" id="CHEBI:36264"/>
        <dbReference type="ChEBI" id="CHEBI:62727"/>
        <dbReference type="ChEBI" id="CHEBI:71302"/>
        <dbReference type="ChEBI" id="CHEBI:456215"/>
        <dbReference type="EC" id="2.10.1.1"/>
    </reaction>
</comment>
<evidence type="ECO:0000256" key="6">
    <source>
        <dbReference type="ARBA" id="ARBA00047317"/>
    </source>
</evidence>
<dbReference type="EC" id="2.10.1.1" evidence="7"/>
<dbReference type="Gene3D" id="3.40.980.10">
    <property type="entry name" value="MoaB/Mog-like domain"/>
    <property type="match status" value="1"/>
</dbReference>
<name>A0A1G9GMH3_9PSEU</name>
<dbReference type="EMBL" id="FNET01000008">
    <property type="protein sequence ID" value="SDL01881.1"/>
    <property type="molecule type" value="Genomic_DNA"/>
</dbReference>
<keyword evidence="7" id="KW-0460">Magnesium</keyword>
<dbReference type="SUPFAM" id="SSF63882">
    <property type="entry name" value="MoeA N-terminal region -like"/>
    <property type="match status" value="1"/>
</dbReference>
<feature type="domain" description="MoaB/Mog" evidence="8">
    <location>
        <begin position="178"/>
        <end position="317"/>
    </location>
</feature>
<dbReference type="GO" id="GO:0046872">
    <property type="term" value="F:metal ion binding"/>
    <property type="evidence" value="ECO:0007669"/>
    <property type="project" value="UniProtKB-UniRule"/>
</dbReference>
<gene>
    <name evidence="9" type="ORF">SAMN04488074_108261</name>
</gene>
<evidence type="ECO:0000256" key="1">
    <source>
        <dbReference type="ARBA" id="ARBA00002901"/>
    </source>
</evidence>
<evidence type="ECO:0000259" key="8">
    <source>
        <dbReference type="SMART" id="SM00852"/>
    </source>
</evidence>
<dbReference type="GO" id="GO:0005829">
    <property type="term" value="C:cytosol"/>
    <property type="evidence" value="ECO:0007669"/>
    <property type="project" value="TreeGrafter"/>
</dbReference>
<comment type="function">
    <text evidence="1 7">Catalyzes the insertion of molybdate into adenylated molybdopterin with the concomitant release of AMP.</text>
</comment>
<evidence type="ECO:0000256" key="5">
    <source>
        <dbReference type="ARBA" id="ARBA00023150"/>
    </source>
</evidence>
<evidence type="ECO:0000313" key="9">
    <source>
        <dbReference type="EMBL" id="SDL01881.1"/>
    </source>
</evidence>
<dbReference type="InterPro" id="IPR005111">
    <property type="entry name" value="MoeA_C_domain_IV"/>
</dbReference>
<evidence type="ECO:0000256" key="3">
    <source>
        <dbReference type="ARBA" id="ARBA00010763"/>
    </source>
</evidence>
<dbReference type="InterPro" id="IPR036688">
    <property type="entry name" value="MoeA_C_domain_IV_sf"/>
</dbReference>
<dbReference type="InterPro" id="IPR036425">
    <property type="entry name" value="MoaB/Mog-like_dom_sf"/>
</dbReference>
<evidence type="ECO:0000256" key="2">
    <source>
        <dbReference type="ARBA" id="ARBA00005046"/>
    </source>
</evidence>